<keyword evidence="2" id="KW-1003">Cell membrane</keyword>
<keyword evidence="3 6" id="KW-0812">Transmembrane</keyword>
<dbReference type="EMBL" id="CP028918">
    <property type="protein sequence ID" value="AWB48131.1"/>
    <property type="molecule type" value="Genomic_DNA"/>
</dbReference>
<proteinExistence type="predicted"/>
<accession>A0A2S0UK11</accession>
<dbReference type="OrthoDB" id="259025at2"/>
<evidence type="ECO:0000256" key="1">
    <source>
        <dbReference type="ARBA" id="ARBA00004651"/>
    </source>
</evidence>
<dbReference type="Proteomes" id="UP000244496">
    <property type="component" value="Chromosome"/>
</dbReference>
<keyword evidence="5 6" id="KW-0472">Membrane</keyword>
<comment type="subcellular location">
    <subcellularLocation>
        <location evidence="1">Cell membrane</location>
        <topology evidence="1">Multi-pass membrane protein</topology>
    </subcellularLocation>
</comment>
<reference evidence="7 8" key="1">
    <citation type="submission" date="2018-04" db="EMBL/GenBank/DDBJ databases">
        <title>Genome sequencing of Gemmobacter.</title>
        <authorList>
            <person name="Yi H."/>
            <person name="Baek M.-G."/>
        </authorList>
    </citation>
    <scope>NUCLEOTIDE SEQUENCE [LARGE SCALE GENOMIC DNA]</scope>
    <source>
        <strain evidence="7 8">HYN0069</strain>
    </source>
</reference>
<protein>
    <submittedName>
        <fullName evidence="7">Cytochrome-c oxidase</fullName>
    </submittedName>
</protein>
<sequence>MPVKPRLVLAAACTLALAATLPPLLPAFPAHMLRHMLLVAVSAPLLVLAFPDPLIRLAPPVAIGCLIEFATVWGWHLPALHAAARSGTPALALAEQASFLAAGIAVWAAALRPGQAVAGAAGLSVTSMHMTLLGALFILSPRDLYAGWCGMPPDITAQSLGGLTMLAIGMPAYLAGGVWLLSRALQDSAPRPAP</sequence>
<dbReference type="KEGG" id="geh:HYN69_06005"/>
<dbReference type="Pfam" id="PF09678">
    <property type="entry name" value="Caa3_CtaG"/>
    <property type="match status" value="1"/>
</dbReference>
<gene>
    <name evidence="7" type="ORF">HYN69_06005</name>
</gene>
<dbReference type="InterPro" id="IPR019108">
    <property type="entry name" value="Caa3_assmbl_CtaG-rel"/>
</dbReference>
<feature type="transmembrane region" description="Helical" evidence="6">
    <location>
        <begin position="89"/>
        <end position="110"/>
    </location>
</feature>
<feature type="transmembrane region" description="Helical" evidence="6">
    <location>
        <begin position="159"/>
        <end position="181"/>
    </location>
</feature>
<evidence type="ECO:0000313" key="7">
    <source>
        <dbReference type="EMBL" id="AWB48131.1"/>
    </source>
</evidence>
<feature type="transmembrane region" description="Helical" evidence="6">
    <location>
        <begin position="28"/>
        <end position="50"/>
    </location>
</feature>
<evidence type="ECO:0000256" key="2">
    <source>
        <dbReference type="ARBA" id="ARBA00022475"/>
    </source>
</evidence>
<keyword evidence="4 6" id="KW-1133">Transmembrane helix</keyword>
<feature type="transmembrane region" description="Helical" evidence="6">
    <location>
        <begin position="57"/>
        <end position="77"/>
    </location>
</feature>
<evidence type="ECO:0000313" key="8">
    <source>
        <dbReference type="Proteomes" id="UP000244496"/>
    </source>
</evidence>
<dbReference type="GO" id="GO:0005886">
    <property type="term" value="C:plasma membrane"/>
    <property type="evidence" value="ECO:0007669"/>
    <property type="project" value="UniProtKB-SubCell"/>
</dbReference>
<evidence type="ECO:0000256" key="3">
    <source>
        <dbReference type="ARBA" id="ARBA00022692"/>
    </source>
</evidence>
<evidence type="ECO:0000256" key="4">
    <source>
        <dbReference type="ARBA" id="ARBA00022989"/>
    </source>
</evidence>
<feature type="transmembrane region" description="Helical" evidence="6">
    <location>
        <begin position="117"/>
        <end position="139"/>
    </location>
</feature>
<name>A0A2S0UK11_9RHOB</name>
<organism evidence="7 8">
    <name type="scientific">Paragemmobacter aquarius</name>
    <dbReference type="NCBI Taxonomy" id="2169400"/>
    <lineage>
        <taxon>Bacteria</taxon>
        <taxon>Pseudomonadati</taxon>
        <taxon>Pseudomonadota</taxon>
        <taxon>Alphaproteobacteria</taxon>
        <taxon>Rhodobacterales</taxon>
        <taxon>Paracoccaceae</taxon>
        <taxon>Paragemmobacter</taxon>
    </lineage>
</organism>
<evidence type="ECO:0000256" key="5">
    <source>
        <dbReference type="ARBA" id="ARBA00023136"/>
    </source>
</evidence>
<evidence type="ECO:0000256" key="6">
    <source>
        <dbReference type="SAM" id="Phobius"/>
    </source>
</evidence>
<keyword evidence="8" id="KW-1185">Reference proteome</keyword>
<dbReference type="AlphaFoldDB" id="A0A2S0UK11"/>